<keyword evidence="7" id="KW-1185">Reference proteome</keyword>
<sequence length="213" mass="22955">MLMLTVGELMTSRVARVRPGTSFEGLVRLLRRRRVSGVPVLDGDDKVVGVVSEKDLQKARGKAGACRGTAGELMSSPAITVHPEQRAVDAARVMDRHGVNRLPVVDEEDRLIGIVTRGDLLRLFLRTDAAIRADIEDRVLPRTVRAAEGAVRVEVRDGVVMLDGRVPATADIPGAVRQAWRVDGVTGVVTRLRTGHDGRATGPEPPAEREPAG</sequence>
<dbReference type="Gene3D" id="3.10.580.10">
    <property type="entry name" value="CBS-domain"/>
    <property type="match status" value="2"/>
</dbReference>
<evidence type="ECO:0000256" key="2">
    <source>
        <dbReference type="PROSITE-ProRule" id="PRU00703"/>
    </source>
</evidence>
<reference evidence="6" key="1">
    <citation type="submission" date="2022-06" db="EMBL/GenBank/DDBJ databases">
        <title>WGS of actinobacteria.</title>
        <authorList>
            <person name="Thawai C."/>
        </authorList>
    </citation>
    <scope>NUCLEOTIDE SEQUENCE</scope>
    <source>
        <strain evidence="6">AA8</strain>
    </source>
</reference>
<dbReference type="EMBL" id="JANIID010000008">
    <property type="protein sequence ID" value="MCQ8770559.1"/>
    <property type="molecule type" value="Genomic_DNA"/>
</dbReference>
<gene>
    <name evidence="6" type="ORF">NQU55_12325</name>
</gene>
<dbReference type="PANTHER" id="PTHR43080">
    <property type="entry name" value="CBS DOMAIN-CONTAINING PROTEIN CBSX3, MITOCHONDRIAL"/>
    <property type="match status" value="1"/>
</dbReference>
<evidence type="ECO:0000256" key="1">
    <source>
        <dbReference type="ARBA" id="ARBA00023122"/>
    </source>
</evidence>
<dbReference type="AlphaFoldDB" id="A0A9X2LGJ1"/>
<accession>A0A9X2LGJ1</accession>
<dbReference type="Pfam" id="PF04972">
    <property type="entry name" value="BON"/>
    <property type="match status" value="1"/>
</dbReference>
<dbReference type="InterPro" id="IPR046342">
    <property type="entry name" value="CBS_dom_sf"/>
</dbReference>
<evidence type="ECO:0000259" key="5">
    <source>
        <dbReference type="PROSITE" id="PS51371"/>
    </source>
</evidence>
<dbReference type="Pfam" id="PF00571">
    <property type="entry name" value="CBS"/>
    <property type="match status" value="2"/>
</dbReference>
<dbReference type="PROSITE" id="PS51371">
    <property type="entry name" value="CBS"/>
    <property type="match status" value="2"/>
</dbReference>
<dbReference type="PIRSF" id="PIRSF036990">
    <property type="entry name" value="UCP036990_CBS_BON"/>
    <property type="match status" value="1"/>
</dbReference>
<evidence type="ECO:0000313" key="6">
    <source>
        <dbReference type="EMBL" id="MCQ8770559.1"/>
    </source>
</evidence>
<name>A0A9X2LGJ1_9ACTN</name>
<dbReference type="SMART" id="SM00116">
    <property type="entry name" value="CBS"/>
    <property type="match status" value="2"/>
</dbReference>
<comment type="caution">
    <text evidence="6">The sequence shown here is derived from an EMBL/GenBank/DDBJ whole genome shotgun (WGS) entry which is preliminary data.</text>
</comment>
<feature type="domain" description="CBS" evidence="5">
    <location>
        <begin position="74"/>
        <end position="131"/>
    </location>
</feature>
<protein>
    <submittedName>
        <fullName evidence="6">CBS domain-containing protein</fullName>
    </submittedName>
</protein>
<dbReference type="PROSITE" id="PS50914">
    <property type="entry name" value="BON"/>
    <property type="match status" value="1"/>
</dbReference>
<dbReference type="RefSeq" id="WP_168096167.1">
    <property type="nucleotide sequence ID" value="NZ_JAATER010000580.1"/>
</dbReference>
<evidence type="ECO:0000259" key="4">
    <source>
        <dbReference type="PROSITE" id="PS50914"/>
    </source>
</evidence>
<dbReference type="InterPro" id="IPR000644">
    <property type="entry name" value="CBS_dom"/>
</dbReference>
<keyword evidence="1 2" id="KW-0129">CBS domain</keyword>
<dbReference type="InterPro" id="IPR051257">
    <property type="entry name" value="Diverse_CBS-Domain"/>
</dbReference>
<feature type="region of interest" description="Disordered" evidence="3">
    <location>
        <begin position="193"/>
        <end position="213"/>
    </location>
</feature>
<dbReference type="InterPro" id="IPR007055">
    <property type="entry name" value="BON_dom"/>
</dbReference>
<evidence type="ECO:0000313" key="7">
    <source>
        <dbReference type="Proteomes" id="UP001142374"/>
    </source>
</evidence>
<dbReference type="SUPFAM" id="SSF54631">
    <property type="entry name" value="CBS-domain pair"/>
    <property type="match status" value="1"/>
</dbReference>
<dbReference type="Gene3D" id="3.30.1340.30">
    <property type="match status" value="1"/>
</dbReference>
<dbReference type="PANTHER" id="PTHR43080:SF29">
    <property type="entry name" value="OS02G0818000 PROTEIN"/>
    <property type="match status" value="1"/>
</dbReference>
<dbReference type="Proteomes" id="UP001142374">
    <property type="component" value="Unassembled WGS sequence"/>
</dbReference>
<feature type="domain" description="BON" evidence="4">
    <location>
        <begin position="127"/>
        <end position="196"/>
    </location>
</feature>
<organism evidence="6 7">
    <name type="scientific">Streptomyces telluris</name>
    <dbReference type="NCBI Taxonomy" id="2720021"/>
    <lineage>
        <taxon>Bacteria</taxon>
        <taxon>Bacillati</taxon>
        <taxon>Actinomycetota</taxon>
        <taxon>Actinomycetes</taxon>
        <taxon>Kitasatosporales</taxon>
        <taxon>Streptomycetaceae</taxon>
        <taxon>Streptomyces</taxon>
    </lineage>
</organism>
<proteinExistence type="predicted"/>
<dbReference type="InterPro" id="IPR017080">
    <property type="entry name" value="UCP036990_CBS_BON"/>
</dbReference>
<evidence type="ECO:0000256" key="3">
    <source>
        <dbReference type="SAM" id="MobiDB-lite"/>
    </source>
</evidence>
<feature type="domain" description="CBS" evidence="5">
    <location>
        <begin position="10"/>
        <end position="66"/>
    </location>
</feature>